<sequence>MSMQDTAFPNTPKGSRFGWPRPARLEEFKTRLEAEDLPTNRVVFQGLNQDLPIIRVPIDLPKYRMANGRTASLQVEHLALNPDLRSDLFTGDPELWDAQEVQHELLLKLGRASDLNGYFQDPAHQQVDPLLLDENGFIVNGNRRLSTWRQLLHDEPEKYGHFEHIEVVVLPHATEKDLNRLEAQLQIDKDIRADYSWDAQANMLVAKMERDGIKAEELCKLYRMKDAEFAQLLDMRAYADEYLRSREKANMWSEVSGQEHTFQRLVQHRSKLSGVGRKEVFKEAAFALIDEPTAVGRLYIAIPDLAANLDKVVDRLAAKLEGEATTSDDGLDELFGTGKTDDNTGAKEAGLINALKDSAQRSRAREEIADVLEAERQLKKDVKKAGFLLDQCAKANSYLTAAAKDGLRAETKLTGVSKQLDEIEARVATIRAYLV</sequence>
<evidence type="ECO:0008006" key="4">
    <source>
        <dbReference type="Google" id="ProtNLM"/>
    </source>
</evidence>
<proteinExistence type="predicted"/>
<organism evidence="2 3">
    <name type="scientific">Aurantimonas manganoxydans (strain ATCC BAA-1229 / DSM 21871 / SI85-9A1)</name>
    <dbReference type="NCBI Taxonomy" id="287752"/>
    <lineage>
        <taxon>Bacteria</taxon>
        <taxon>Pseudomonadati</taxon>
        <taxon>Pseudomonadota</taxon>
        <taxon>Alphaproteobacteria</taxon>
        <taxon>Hyphomicrobiales</taxon>
        <taxon>Aurantimonadaceae</taxon>
        <taxon>Aurantimonas</taxon>
    </lineage>
</organism>
<dbReference type="BioCyc" id="AURANTIMONAS:SI859A1_03539-MONOMER"/>
<comment type="caution">
    <text evidence="2">The sequence shown here is derived from an EMBL/GenBank/DDBJ whole genome shotgun (WGS) entry which is preliminary data.</text>
</comment>
<keyword evidence="3" id="KW-1185">Reference proteome</keyword>
<dbReference type="AlphaFoldDB" id="Q1YE78"/>
<protein>
    <recommendedName>
        <fullName evidence="4">ParB/Sulfiredoxin domain-containing protein</fullName>
    </recommendedName>
</protein>
<gene>
    <name evidence="2" type="ORF">SI859A1_03539</name>
</gene>
<reference evidence="2 3" key="1">
    <citation type="journal article" date="2008" name="Appl. Environ. Microbiol.">
        <title>Genomic insights into Mn(II) oxidation by the marine alphaproteobacterium Aurantimonas sp. strain SI85-9A1.</title>
        <authorList>
            <person name="Dick G.J."/>
            <person name="Podell S."/>
            <person name="Johnson H.A."/>
            <person name="Rivera-Espinoza Y."/>
            <person name="Bernier-Latmani R."/>
            <person name="McCarthy J.K."/>
            <person name="Torpey J.W."/>
            <person name="Clement B.G."/>
            <person name="Gaasterland T."/>
            <person name="Tebo B.M."/>
        </authorList>
    </citation>
    <scope>NUCLEOTIDE SEQUENCE [LARGE SCALE GENOMIC DNA]</scope>
    <source>
        <strain evidence="2 3">SI85-9A1</strain>
    </source>
</reference>
<evidence type="ECO:0000313" key="3">
    <source>
        <dbReference type="Proteomes" id="UP000000321"/>
    </source>
</evidence>
<name>Q1YE78_AURMS</name>
<dbReference type="Proteomes" id="UP000000321">
    <property type="component" value="Unassembled WGS sequence"/>
</dbReference>
<evidence type="ECO:0000256" key="1">
    <source>
        <dbReference type="SAM" id="MobiDB-lite"/>
    </source>
</evidence>
<feature type="compositionally biased region" description="Polar residues" evidence="1">
    <location>
        <begin position="1"/>
        <end position="13"/>
    </location>
</feature>
<dbReference type="EMBL" id="AAPJ01000009">
    <property type="protein sequence ID" value="EAS48521.1"/>
    <property type="molecule type" value="Genomic_DNA"/>
</dbReference>
<feature type="region of interest" description="Disordered" evidence="1">
    <location>
        <begin position="1"/>
        <end position="20"/>
    </location>
</feature>
<evidence type="ECO:0000313" key="2">
    <source>
        <dbReference type="EMBL" id="EAS48521.1"/>
    </source>
</evidence>
<accession>Q1YE78</accession>
<dbReference type="HOGENOM" id="CLU_629799_0_0_5"/>